<reference evidence="1 2" key="1">
    <citation type="submission" date="2021-06" db="EMBL/GenBank/DDBJ databases">
        <title>Caerostris extrusa draft genome.</title>
        <authorList>
            <person name="Kono N."/>
            <person name="Arakawa K."/>
        </authorList>
    </citation>
    <scope>NUCLEOTIDE SEQUENCE [LARGE SCALE GENOMIC DNA]</scope>
</reference>
<accession>A0AAV4N990</accession>
<dbReference type="AlphaFoldDB" id="A0AAV4N990"/>
<evidence type="ECO:0000313" key="1">
    <source>
        <dbReference type="EMBL" id="GIX80052.1"/>
    </source>
</evidence>
<sequence>MTCSALYRLSISRLSLQDVWGELFLLQAAYWPVDILVVAKHIEEEGKILPRRVVSVIMECRQLQLDLLERSLLETIILARKGEQKII</sequence>
<gene>
    <name evidence="1" type="primary">nr2e1_0</name>
    <name evidence="1" type="ORF">CEXT_610721</name>
</gene>
<dbReference type="EMBL" id="BPLR01002996">
    <property type="protein sequence ID" value="GIX80052.1"/>
    <property type="molecule type" value="Genomic_DNA"/>
</dbReference>
<keyword evidence="2" id="KW-1185">Reference proteome</keyword>
<organism evidence="1 2">
    <name type="scientific">Caerostris extrusa</name>
    <name type="common">Bark spider</name>
    <name type="synonym">Caerostris bankana</name>
    <dbReference type="NCBI Taxonomy" id="172846"/>
    <lineage>
        <taxon>Eukaryota</taxon>
        <taxon>Metazoa</taxon>
        <taxon>Ecdysozoa</taxon>
        <taxon>Arthropoda</taxon>
        <taxon>Chelicerata</taxon>
        <taxon>Arachnida</taxon>
        <taxon>Araneae</taxon>
        <taxon>Araneomorphae</taxon>
        <taxon>Entelegynae</taxon>
        <taxon>Araneoidea</taxon>
        <taxon>Araneidae</taxon>
        <taxon>Caerostris</taxon>
    </lineage>
</organism>
<comment type="caution">
    <text evidence="1">The sequence shown here is derived from an EMBL/GenBank/DDBJ whole genome shotgun (WGS) entry which is preliminary data.</text>
</comment>
<dbReference type="Proteomes" id="UP001054945">
    <property type="component" value="Unassembled WGS sequence"/>
</dbReference>
<keyword evidence="1" id="KW-0675">Receptor</keyword>
<protein>
    <submittedName>
        <fullName evidence="1">Nuclear receptor subfamily 2 group E member 1</fullName>
    </submittedName>
</protein>
<evidence type="ECO:0000313" key="2">
    <source>
        <dbReference type="Proteomes" id="UP001054945"/>
    </source>
</evidence>
<proteinExistence type="predicted"/>
<name>A0AAV4N990_CAEEX</name>